<evidence type="ECO:0000313" key="1">
    <source>
        <dbReference type="EMBL" id="PRQ38551.1"/>
    </source>
</evidence>
<sequence length="55" mass="6141">MNRATSSIVVSKAFNRLAVGAFVDAHLTTDNLVILHIQNMPCYADSLMHIMCYEN</sequence>
<organism evidence="1 2">
    <name type="scientific">Rosa chinensis</name>
    <name type="common">China rose</name>
    <dbReference type="NCBI Taxonomy" id="74649"/>
    <lineage>
        <taxon>Eukaryota</taxon>
        <taxon>Viridiplantae</taxon>
        <taxon>Streptophyta</taxon>
        <taxon>Embryophyta</taxon>
        <taxon>Tracheophyta</taxon>
        <taxon>Spermatophyta</taxon>
        <taxon>Magnoliopsida</taxon>
        <taxon>eudicotyledons</taxon>
        <taxon>Gunneridae</taxon>
        <taxon>Pentapetalae</taxon>
        <taxon>rosids</taxon>
        <taxon>fabids</taxon>
        <taxon>Rosales</taxon>
        <taxon>Rosaceae</taxon>
        <taxon>Rosoideae</taxon>
        <taxon>Rosoideae incertae sedis</taxon>
        <taxon>Rosa</taxon>
    </lineage>
</organism>
<dbReference type="Proteomes" id="UP000238479">
    <property type="component" value="Chromosome 4"/>
</dbReference>
<evidence type="ECO:0000313" key="2">
    <source>
        <dbReference type="Proteomes" id="UP000238479"/>
    </source>
</evidence>
<dbReference type="Gramene" id="PRQ38551">
    <property type="protein sequence ID" value="PRQ38551"/>
    <property type="gene ID" value="RchiOBHm_Chr4g0415211"/>
</dbReference>
<comment type="caution">
    <text evidence="1">The sequence shown here is derived from an EMBL/GenBank/DDBJ whole genome shotgun (WGS) entry which is preliminary data.</text>
</comment>
<keyword evidence="2" id="KW-1185">Reference proteome</keyword>
<dbReference type="EMBL" id="PDCK01000042">
    <property type="protein sequence ID" value="PRQ38551.1"/>
    <property type="molecule type" value="Genomic_DNA"/>
</dbReference>
<protein>
    <submittedName>
        <fullName evidence="1">Uncharacterized protein</fullName>
    </submittedName>
</protein>
<gene>
    <name evidence="1" type="ORF">RchiOBHm_Chr4g0415211</name>
</gene>
<name>A0A2P6QWL6_ROSCH</name>
<accession>A0A2P6QWL6</accession>
<reference evidence="1 2" key="1">
    <citation type="journal article" date="2018" name="Nat. Genet.">
        <title>The Rosa genome provides new insights in the design of modern roses.</title>
        <authorList>
            <person name="Bendahmane M."/>
        </authorList>
    </citation>
    <scope>NUCLEOTIDE SEQUENCE [LARGE SCALE GENOMIC DNA]</scope>
    <source>
        <strain evidence="2">cv. Old Blush</strain>
    </source>
</reference>
<dbReference type="AlphaFoldDB" id="A0A2P6QWL6"/>
<proteinExistence type="predicted"/>